<dbReference type="EMBL" id="KY774314">
    <property type="protein sequence ID" value="ART30728.1"/>
    <property type="molecule type" value="Genomic_DNA"/>
</dbReference>
<proteinExistence type="predicted"/>
<geneLocation type="mitochondrion" evidence="1"/>
<protein>
    <submittedName>
        <fullName evidence="1">Uncharacterized protein</fullName>
    </submittedName>
</protein>
<sequence length="49" mass="5262">MKPKNLIGSGMPHMSSLRQQVSGILSSHTSFLPPPRNLPATTGLCAVRF</sequence>
<organism evidence="1">
    <name type="scientific">Utricularia reniformis</name>
    <dbReference type="NCBI Taxonomy" id="192314"/>
    <lineage>
        <taxon>Eukaryota</taxon>
        <taxon>Viridiplantae</taxon>
        <taxon>Streptophyta</taxon>
        <taxon>Embryophyta</taxon>
        <taxon>Tracheophyta</taxon>
        <taxon>Spermatophyta</taxon>
        <taxon>Magnoliopsida</taxon>
        <taxon>eudicotyledons</taxon>
        <taxon>Gunneridae</taxon>
        <taxon>Pentapetalae</taxon>
        <taxon>asterids</taxon>
        <taxon>lamiids</taxon>
        <taxon>Lamiales</taxon>
        <taxon>Lentibulariaceae</taxon>
        <taxon>Utricularia</taxon>
    </lineage>
</organism>
<evidence type="ECO:0000313" key="1">
    <source>
        <dbReference type="EMBL" id="ART30728.1"/>
    </source>
</evidence>
<keyword evidence="1" id="KW-0496">Mitochondrion</keyword>
<name>A0A1Y0B026_9LAMI</name>
<gene>
    <name evidence="1" type="ORF">AEK19_MT0469</name>
</gene>
<reference evidence="1" key="1">
    <citation type="submission" date="2017-03" db="EMBL/GenBank/DDBJ databases">
        <title>The mitochondrial genome of the carnivorous plant Utricularia reniformis (Lentibulariaceae): structure, comparative analysis and evolutionary landmarks.</title>
        <authorList>
            <person name="Silva S.R."/>
            <person name="Alvarenga D.O."/>
            <person name="Michael T.P."/>
            <person name="Miranda V.F.O."/>
            <person name="Varani A.M."/>
        </authorList>
    </citation>
    <scope>NUCLEOTIDE SEQUENCE</scope>
</reference>
<dbReference type="AlphaFoldDB" id="A0A1Y0B026"/>
<accession>A0A1Y0B026</accession>